<feature type="non-terminal residue" evidence="1">
    <location>
        <position position="155"/>
    </location>
</feature>
<dbReference type="Pfam" id="PF13975">
    <property type="entry name" value="gag-asp_proteas"/>
    <property type="match status" value="1"/>
</dbReference>
<feature type="non-terminal residue" evidence="1">
    <location>
        <position position="1"/>
    </location>
</feature>
<protein>
    <submittedName>
        <fullName evidence="1">13037_t:CDS:1</fullName>
    </submittedName>
</protein>
<proteinExistence type="predicted"/>
<name>A0A9N9JP04_9GLOM</name>
<dbReference type="CDD" id="cd00303">
    <property type="entry name" value="retropepsin_like"/>
    <property type="match status" value="1"/>
</dbReference>
<dbReference type="Gene3D" id="2.40.70.10">
    <property type="entry name" value="Acid Proteases"/>
    <property type="match status" value="1"/>
</dbReference>
<evidence type="ECO:0000313" key="1">
    <source>
        <dbReference type="EMBL" id="CAG8787525.1"/>
    </source>
</evidence>
<reference evidence="1" key="1">
    <citation type="submission" date="2021-06" db="EMBL/GenBank/DDBJ databases">
        <authorList>
            <person name="Kallberg Y."/>
            <person name="Tangrot J."/>
            <person name="Rosling A."/>
        </authorList>
    </citation>
    <scope>NUCLEOTIDE SEQUENCE</scope>
    <source>
        <strain evidence="1">CL551</strain>
    </source>
</reference>
<evidence type="ECO:0000313" key="2">
    <source>
        <dbReference type="Proteomes" id="UP000789342"/>
    </source>
</evidence>
<dbReference type="OrthoDB" id="2442646at2759"/>
<comment type="caution">
    <text evidence="1">The sequence shown here is derived from an EMBL/GenBank/DDBJ whole genome shotgun (WGS) entry which is preliminary data.</text>
</comment>
<gene>
    <name evidence="1" type="ORF">AMORRO_LOCUS17858</name>
</gene>
<accession>A0A9N9JP04</accession>
<dbReference type="SUPFAM" id="SSF50630">
    <property type="entry name" value="Acid proteases"/>
    <property type="match status" value="1"/>
</dbReference>
<dbReference type="InterPro" id="IPR021109">
    <property type="entry name" value="Peptidase_aspartic_dom_sf"/>
</dbReference>
<dbReference type="EMBL" id="CAJVPV010058106">
    <property type="protein sequence ID" value="CAG8787525.1"/>
    <property type="molecule type" value="Genomic_DNA"/>
</dbReference>
<sequence>EVPSMRQELSKSLTKKRTVRRKSKMNVNIGASQRSTALYCTATVYGHKIPLIIDSGSSGSVVTMQLLEKLKVKPERSSTINMINVHGESKRALGEISNFPFNVEGVEVPINVIVTNARSYQALVGNDWLSKVNAYIDYKGSEISILWNNKEIKIP</sequence>
<dbReference type="Proteomes" id="UP000789342">
    <property type="component" value="Unassembled WGS sequence"/>
</dbReference>
<dbReference type="AlphaFoldDB" id="A0A9N9JP04"/>
<keyword evidence="2" id="KW-1185">Reference proteome</keyword>
<organism evidence="1 2">
    <name type="scientific">Acaulospora morrowiae</name>
    <dbReference type="NCBI Taxonomy" id="94023"/>
    <lineage>
        <taxon>Eukaryota</taxon>
        <taxon>Fungi</taxon>
        <taxon>Fungi incertae sedis</taxon>
        <taxon>Mucoromycota</taxon>
        <taxon>Glomeromycotina</taxon>
        <taxon>Glomeromycetes</taxon>
        <taxon>Diversisporales</taxon>
        <taxon>Acaulosporaceae</taxon>
        <taxon>Acaulospora</taxon>
    </lineage>
</organism>